<dbReference type="VEuPathDB" id="FungiDB:PC110_g20139"/>
<comment type="caution">
    <text evidence="1">The sequence shown here is derived from an EMBL/GenBank/DDBJ whole genome shotgun (WGS) entry which is preliminary data.</text>
</comment>
<accession>A0A8T1TNV6</accession>
<name>A0A8T1TNV6_9STRA</name>
<dbReference type="AlphaFoldDB" id="A0A8T1TNV6"/>
<organism evidence="1 2">
    <name type="scientific">Phytophthora cactorum</name>
    <dbReference type="NCBI Taxonomy" id="29920"/>
    <lineage>
        <taxon>Eukaryota</taxon>
        <taxon>Sar</taxon>
        <taxon>Stramenopiles</taxon>
        <taxon>Oomycota</taxon>
        <taxon>Peronosporomycetes</taxon>
        <taxon>Peronosporales</taxon>
        <taxon>Peronosporaceae</taxon>
        <taxon>Phytophthora</taxon>
    </lineage>
</organism>
<reference evidence="1" key="1">
    <citation type="submission" date="2021-01" db="EMBL/GenBank/DDBJ databases">
        <title>Phytophthora aleatoria, a newly-described species from Pinus radiata is distinct from Phytophthora cactorum isolates based on comparative genomics.</title>
        <authorList>
            <person name="Mcdougal R."/>
            <person name="Panda P."/>
            <person name="Williams N."/>
            <person name="Studholme D.J."/>
        </authorList>
    </citation>
    <scope>NUCLEOTIDE SEQUENCE</scope>
    <source>
        <strain evidence="1">NZFS 3830</strain>
    </source>
</reference>
<dbReference type="EMBL" id="JAENGZ010002250">
    <property type="protein sequence ID" value="KAG6944379.1"/>
    <property type="molecule type" value="Genomic_DNA"/>
</dbReference>
<dbReference type="Proteomes" id="UP000688947">
    <property type="component" value="Unassembled WGS sequence"/>
</dbReference>
<sequence>MKATRTTWFHKIFRMDKASFLRIYEILHAAWPQKPAANSRTKLIKRVALTLLYLAQGCTMDTAASMLGSRDLVRLSI</sequence>
<evidence type="ECO:0000313" key="1">
    <source>
        <dbReference type="EMBL" id="KAG6944379.1"/>
    </source>
</evidence>
<gene>
    <name evidence="1" type="ORF">JG687_00017905</name>
</gene>
<dbReference type="OrthoDB" id="2668416at2759"/>
<evidence type="ECO:0000313" key="2">
    <source>
        <dbReference type="Proteomes" id="UP000688947"/>
    </source>
</evidence>
<protein>
    <submittedName>
        <fullName evidence="1">Uncharacterized protein</fullName>
    </submittedName>
</protein>
<proteinExistence type="predicted"/>